<feature type="compositionally biased region" description="Polar residues" evidence="1">
    <location>
        <begin position="19"/>
        <end position="49"/>
    </location>
</feature>
<feature type="compositionally biased region" description="Polar residues" evidence="1">
    <location>
        <begin position="91"/>
        <end position="107"/>
    </location>
</feature>
<feature type="region of interest" description="Disordered" evidence="1">
    <location>
        <begin position="340"/>
        <end position="368"/>
    </location>
</feature>
<dbReference type="EMBL" id="VSWD01000002">
    <property type="protein sequence ID" value="KAK3107449.1"/>
    <property type="molecule type" value="Genomic_DNA"/>
</dbReference>
<sequence>MPPRKRKRPNRFVDDEQFLTPNARMTQPEPQNAANETVTLANTSDYTGTTQPVIDYDKLAAAMLRQQAAQRQPVVNNIQQSASDSVEIPTNDESSQSNMQSCEPASVQPITSGSFDNANSCTTFGSFIDRLFSGESVANASSSFSHPIPISVNEGIPLGNNIPLRLKQKIWNEQFVDFKSLLPNNKETNIAIQIENNSISFNNQQTSQTSLSLHQWTNAFFIFMAIYVEKKPHECNNLLKYGFTVRELGSTHGDAAWRFYDENFRKLKQSNLVPWQLPVTEYVVKASTLSQPFRAQVKNKSQIKFCYNYNNGTKCKVFPCQFKHACQNCRQSHPRIKCTVSQRADNKTSTASNATNSPKAKSTNNSQK</sequence>
<keyword evidence="3" id="KW-1185">Reference proteome</keyword>
<feature type="compositionally biased region" description="Basic residues" evidence="1">
    <location>
        <begin position="1"/>
        <end position="10"/>
    </location>
</feature>
<reference evidence="2" key="1">
    <citation type="submission" date="2019-08" db="EMBL/GenBank/DDBJ databases">
        <title>The improved chromosome-level genome for the pearl oyster Pinctada fucata martensii using PacBio sequencing and Hi-C.</title>
        <authorList>
            <person name="Zheng Z."/>
        </authorList>
    </citation>
    <scope>NUCLEOTIDE SEQUENCE</scope>
    <source>
        <strain evidence="2">ZZ-2019</strain>
        <tissue evidence="2">Adductor muscle</tissue>
    </source>
</reference>
<dbReference type="Proteomes" id="UP001186944">
    <property type="component" value="Unassembled WGS sequence"/>
</dbReference>
<feature type="region of interest" description="Disordered" evidence="1">
    <location>
        <begin position="1"/>
        <end position="49"/>
    </location>
</feature>
<comment type="caution">
    <text evidence="2">The sequence shown here is derived from an EMBL/GenBank/DDBJ whole genome shotgun (WGS) entry which is preliminary data.</text>
</comment>
<organism evidence="2 3">
    <name type="scientific">Pinctada imbricata</name>
    <name type="common">Atlantic pearl-oyster</name>
    <name type="synonym">Pinctada martensii</name>
    <dbReference type="NCBI Taxonomy" id="66713"/>
    <lineage>
        <taxon>Eukaryota</taxon>
        <taxon>Metazoa</taxon>
        <taxon>Spiralia</taxon>
        <taxon>Lophotrochozoa</taxon>
        <taxon>Mollusca</taxon>
        <taxon>Bivalvia</taxon>
        <taxon>Autobranchia</taxon>
        <taxon>Pteriomorphia</taxon>
        <taxon>Pterioida</taxon>
        <taxon>Pterioidea</taxon>
        <taxon>Pteriidae</taxon>
        <taxon>Pinctada</taxon>
    </lineage>
</organism>
<feature type="region of interest" description="Disordered" evidence="1">
    <location>
        <begin position="81"/>
        <end position="107"/>
    </location>
</feature>
<accession>A0AA89CAX2</accession>
<evidence type="ECO:0008006" key="4">
    <source>
        <dbReference type="Google" id="ProtNLM"/>
    </source>
</evidence>
<dbReference type="AlphaFoldDB" id="A0AA89CAX2"/>
<proteinExistence type="predicted"/>
<evidence type="ECO:0000313" key="3">
    <source>
        <dbReference type="Proteomes" id="UP001186944"/>
    </source>
</evidence>
<name>A0AA89CAX2_PINIB</name>
<evidence type="ECO:0000313" key="2">
    <source>
        <dbReference type="EMBL" id="KAK3107449.1"/>
    </source>
</evidence>
<dbReference type="PANTHER" id="PTHR35558:SF1">
    <property type="entry name" value="ENDONUCLEASE_EXONUCLEASE_PHOSPHATASE DOMAIN-CONTAINING PROTEIN"/>
    <property type="match status" value="1"/>
</dbReference>
<dbReference type="PANTHER" id="PTHR35558">
    <property type="entry name" value="SGNH_HYDRO DOMAIN-CONTAINING PROTEIN"/>
    <property type="match status" value="1"/>
</dbReference>
<gene>
    <name evidence="2" type="ORF">FSP39_014877</name>
</gene>
<evidence type="ECO:0000256" key="1">
    <source>
        <dbReference type="SAM" id="MobiDB-lite"/>
    </source>
</evidence>
<protein>
    <recommendedName>
        <fullName evidence="4">C3H1-type domain-containing protein</fullName>
    </recommendedName>
</protein>